<dbReference type="PRINTS" id="PR00662">
    <property type="entry name" value="G6PISOMERASE"/>
</dbReference>
<feature type="active site" evidence="7">
    <location>
        <position position="372"/>
    </location>
</feature>
<evidence type="ECO:0000256" key="3">
    <source>
        <dbReference type="ARBA" id="ARBA00022432"/>
    </source>
</evidence>
<dbReference type="Pfam" id="PF00342">
    <property type="entry name" value="PGI"/>
    <property type="match status" value="1"/>
</dbReference>
<dbReference type="PANTHER" id="PTHR11469">
    <property type="entry name" value="GLUCOSE-6-PHOSPHATE ISOMERASE"/>
    <property type="match status" value="1"/>
</dbReference>
<proteinExistence type="inferred from homology"/>
<dbReference type="GO" id="GO:0051156">
    <property type="term" value="P:glucose 6-phosphate metabolic process"/>
    <property type="evidence" value="ECO:0007669"/>
    <property type="project" value="TreeGrafter"/>
</dbReference>
<dbReference type="NCBIfam" id="NF001211">
    <property type="entry name" value="PRK00179.1"/>
    <property type="match status" value="1"/>
</dbReference>
<dbReference type="PROSITE" id="PS00174">
    <property type="entry name" value="P_GLUCOSE_ISOMERASE_2"/>
    <property type="match status" value="1"/>
</dbReference>
<keyword evidence="10" id="KW-1185">Reference proteome</keyword>
<comment type="subcellular location">
    <subcellularLocation>
        <location evidence="7">Cytoplasm</location>
    </subcellularLocation>
</comment>
<dbReference type="GO" id="GO:0006096">
    <property type="term" value="P:glycolytic process"/>
    <property type="evidence" value="ECO:0007669"/>
    <property type="project" value="UniProtKB-UniRule"/>
</dbReference>
<dbReference type="Gene3D" id="1.10.1390.10">
    <property type="match status" value="1"/>
</dbReference>
<comment type="function">
    <text evidence="7">Catalyzes the reversible isomerization of glucose-6-phosphate to fructose-6-phosphate.</text>
</comment>
<dbReference type="CDD" id="cd05016">
    <property type="entry name" value="SIS_PGI_2"/>
    <property type="match status" value="1"/>
</dbReference>
<dbReference type="GO" id="GO:0048029">
    <property type="term" value="F:monosaccharide binding"/>
    <property type="evidence" value="ECO:0007669"/>
    <property type="project" value="TreeGrafter"/>
</dbReference>
<accession>A0A917CQN2</accession>
<comment type="pathway">
    <text evidence="1 7 8">Carbohydrate degradation; glycolysis; D-glyceraldehyde 3-phosphate and glycerone phosphate from D-glucose: step 2/4.</text>
</comment>
<dbReference type="EC" id="5.3.1.9" evidence="7"/>
<sequence>MHDPSLQRLLTRAAASPHIRDLRQLWSHNPNRHRQFIYETDALYLDLSKNWVDADVIEQLQRLADSCRLKEAIDKLFNGEVVNSTEQSAAGHTTLRDPNHPNYHRNLKAMCDLADRIERGDIKTAFGKPVKQWVNVGIGGSYLGPRLVVEALTELQSESRIPVHFTASVDDSLINQLFNTIDIEHCLFCISSKSFGTVETLMNAGAIERKLKSRSGYRPQPGQSSLMAITAHTDKARRLGIPDDMILNFDDSIGGRFSLWSAIGFPIVMAAGQTAFKQLLEGAHQMDVHYKQTPWSRNLPVMMALMSVWYRNYMQLSAYACLPYDARLRCLPQWLQQLMMESTGKMHSNRGDVIQYPTAPWVFGDHGQLSQHAFFQAFHQGLDALPLDFIGVVDDSPNQQFLLYNMLAQGAALMQGKEEDNTMAGCPGNKPSTTLLMKRMDARAIGELLAMYEHMVYTQSVIWDINCFDQPGVELGKSLARDIQDCVANDSLNQLNLDPSTKALINQVNPKTKEPKHD</sequence>
<dbReference type="InterPro" id="IPR035482">
    <property type="entry name" value="SIS_PGI_2"/>
</dbReference>
<name>A0A917CQN2_9GAMM</name>
<dbReference type="PROSITE" id="PS51463">
    <property type="entry name" value="P_GLUCOSE_ISOMERASE_3"/>
    <property type="match status" value="1"/>
</dbReference>
<evidence type="ECO:0000256" key="7">
    <source>
        <dbReference type="HAMAP-Rule" id="MF_00473"/>
    </source>
</evidence>
<dbReference type="GO" id="GO:0004347">
    <property type="term" value="F:glucose-6-phosphate isomerase activity"/>
    <property type="evidence" value="ECO:0007669"/>
    <property type="project" value="UniProtKB-UniRule"/>
</dbReference>
<dbReference type="PROSITE" id="PS00765">
    <property type="entry name" value="P_GLUCOSE_ISOMERASE_1"/>
    <property type="match status" value="1"/>
</dbReference>
<feature type="active site" description="Proton donor" evidence="7">
    <location>
        <position position="341"/>
    </location>
</feature>
<dbReference type="InterPro" id="IPR023096">
    <property type="entry name" value="G6P_Isomerase_C"/>
</dbReference>
<reference evidence="9" key="2">
    <citation type="submission" date="2020-09" db="EMBL/GenBank/DDBJ databases">
        <authorList>
            <person name="Sun Q."/>
            <person name="Zhou Y."/>
        </authorList>
    </citation>
    <scope>NUCLEOTIDE SEQUENCE</scope>
    <source>
        <strain evidence="9">CGMCC 1.12181</strain>
    </source>
</reference>
<dbReference type="CDD" id="cd05015">
    <property type="entry name" value="SIS_PGI_1"/>
    <property type="match status" value="1"/>
</dbReference>
<evidence type="ECO:0000313" key="10">
    <source>
        <dbReference type="Proteomes" id="UP000605253"/>
    </source>
</evidence>
<dbReference type="EMBL" id="BMEO01000005">
    <property type="protein sequence ID" value="GGF94271.1"/>
    <property type="molecule type" value="Genomic_DNA"/>
</dbReference>
<evidence type="ECO:0000256" key="5">
    <source>
        <dbReference type="ARBA" id="ARBA00023235"/>
    </source>
</evidence>
<comment type="caution">
    <text evidence="9">The sequence shown here is derived from an EMBL/GenBank/DDBJ whole genome shotgun (WGS) entry which is preliminary data.</text>
</comment>
<keyword evidence="5 7" id="KW-0413">Isomerase</keyword>
<dbReference type="Proteomes" id="UP000605253">
    <property type="component" value="Unassembled WGS sequence"/>
</dbReference>
<dbReference type="HAMAP" id="MF_00473">
    <property type="entry name" value="G6P_isomerase"/>
    <property type="match status" value="1"/>
</dbReference>
<dbReference type="GO" id="GO:0006094">
    <property type="term" value="P:gluconeogenesis"/>
    <property type="evidence" value="ECO:0007669"/>
    <property type="project" value="UniProtKB-UniRule"/>
</dbReference>
<gene>
    <name evidence="7 9" type="primary">pgi</name>
    <name evidence="9" type="ORF">GCM10011365_14440</name>
</gene>
<comment type="catalytic activity">
    <reaction evidence="6 7 8">
        <text>alpha-D-glucose 6-phosphate = beta-D-fructose 6-phosphate</text>
        <dbReference type="Rhea" id="RHEA:11816"/>
        <dbReference type="ChEBI" id="CHEBI:57634"/>
        <dbReference type="ChEBI" id="CHEBI:58225"/>
        <dbReference type="EC" id="5.3.1.9"/>
    </reaction>
</comment>
<keyword evidence="7" id="KW-0963">Cytoplasm</keyword>
<dbReference type="InterPro" id="IPR046348">
    <property type="entry name" value="SIS_dom_sf"/>
</dbReference>
<dbReference type="InterPro" id="IPR018189">
    <property type="entry name" value="Phosphoglucose_isomerase_CS"/>
</dbReference>
<dbReference type="InterPro" id="IPR001672">
    <property type="entry name" value="G6P_Isomerase"/>
</dbReference>
<evidence type="ECO:0000313" key="9">
    <source>
        <dbReference type="EMBL" id="GGF94271.1"/>
    </source>
</evidence>
<reference evidence="9" key="1">
    <citation type="journal article" date="2014" name="Int. J. Syst. Evol. Microbiol.">
        <title>Complete genome sequence of Corynebacterium casei LMG S-19264T (=DSM 44701T), isolated from a smear-ripened cheese.</title>
        <authorList>
            <consortium name="US DOE Joint Genome Institute (JGI-PGF)"/>
            <person name="Walter F."/>
            <person name="Albersmeier A."/>
            <person name="Kalinowski J."/>
            <person name="Ruckert C."/>
        </authorList>
    </citation>
    <scope>NUCLEOTIDE SEQUENCE</scope>
    <source>
        <strain evidence="9">CGMCC 1.12181</strain>
    </source>
</reference>
<dbReference type="SUPFAM" id="SSF53697">
    <property type="entry name" value="SIS domain"/>
    <property type="match status" value="1"/>
</dbReference>
<dbReference type="GO" id="GO:0097367">
    <property type="term" value="F:carbohydrate derivative binding"/>
    <property type="evidence" value="ECO:0007669"/>
    <property type="project" value="InterPro"/>
</dbReference>
<evidence type="ECO:0000256" key="1">
    <source>
        <dbReference type="ARBA" id="ARBA00004926"/>
    </source>
</evidence>
<keyword evidence="4 7" id="KW-0324">Glycolysis</keyword>
<evidence type="ECO:0000256" key="4">
    <source>
        <dbReference type="ARBA" id="ARBA00023152"/>
    </source>
</evidence>
<dbReference type="Gene3D" id="3.40.50.10490">
    <property type="entry name" value="Glucose-6-phosphate isomerase like protein, domain 1"/>
    <property type="match status" value="2"/>
</dbReference>
<organism evidence="9 10">
    <name type="scientific">Marinicella pacifica</name>
    <dbReference type="NCBI Taxonomy" id="1171543"/>
    <lineage>
        <taxon>Bacteria</taxon>
        <taxon>Pseudomonadati</taxon>
        <taxon>Pseudomonadota</taxon>
        <taxon>Gammaproteobacteria</taxon>
        <taxon>Lysobacterales</taxon>
        <taxon>Marinicellaceae</taxon>
        <taxon>Marinicella</taxon>
    </lineage>
</organism>
<dbReference type="InterPro" id="IPR035476">
    <property type="entry name" value="SIS_PGI_1"/>
</dbReference>
<dbReference type="PANTHER" id="PTHR11469:SF1">
    <property type="entry name" value="GLUCOSE-6-PHOSPHATE ISOMERASE"/>
    <property type="match status" value="1"/>
</dbReference>
<evidence type="ECO:0000256" key="2">
    <source>
        <dbReference type="ARBA" id="ARBA00006604"/>
    </source>
</evidence>
<dbReference type="RefSeq" id="WP_188365040.1">
    <property type="nucleotide sequence ID" value="NZ_BAABJF010000002.1"/>
</dbReference>
<keyword evidence="3 7" id="KW-0312">Gluconeogenesis</keyword>
<evidence type="ECO:0000256" key="6">
    <source>
        <dbReference type="ARBA" id="ARBA00029321"/>
    </source>
</evidence>
<dbReference type="GO" id="GO:0005829">
    <property type="term" value="C:cytosol"/>
    <property type="evidence" value="ECO:0007669"/>
    <property type="project" value="TreeGrafter"/>
</dbReference>
<evidence type="ECO:0000256" key="8">
    <source>
        <dbReference type="RuleBase" id="RU000612"/>
    </source>
</evidence>
<comment type="pathway">
    <text evidence="7">Carbohydrate biosynthesis; gluconeogenesis.</text>
</comment>
<dbReference type="AlphaFoldDB" id="A0A917CQN2"/>
<protein>
    <recommendedName>
        <fullName evidence="7">Glucose-6-phosphate isomerase</fullName>
        <shortName evidence="7">GPI</shortName>
        <ecNumber evidence="7">5.3.1.9</ecNumber>
    </recommendedName>
    <alternativeName>
        <fullName evidence="7">Phosphoglucose isomerase</fullName>
        <shortName evidence="7">PGI</shortName>
    </alternativeName>
    <alternativeName>
        <fullName evidence="7">Phosphohexose isomerase</fullName>
        <shortName evidence="7">PHI</shortName>
    </alternativeName>
</protein>
<feature type="active site" evidence="7">
    <location>
        <position position="477"/>
    </location>
</feature>
<comment type="similarity">
    <text evidence="2 7 8">Belongs to the GPI family.</text>
</comment>